<evidence type="ECO:0000259" key="4">
    <source>
        <dbReference type="PROSITE" id="PS50995"/>
    </source>
</evidence>
<dbReference type="GO" id="GO:0003677">
    <property type="term" value="F:DNA binding"/>
    <property type="evidence" value="ECO:0007669"/>
    <property type="project" value="UniProtKB-KW"/>
</dbReference>
<evidence type="ECO:0000313" key="5">
    <source>
        <dbReference type="EMBL" id="MBM7798190.1"/>
    </source>
</evidence>
<protein>
    <submittedName>
        <fullName evidence="5">DNA-binding MarR family transcriptional regulator</fullName>
    </submittedName>
</protein>
<dbReference type="PANTHER" id="PTHR39515">
    <property type="entry name" value="CONSERVED PROTEIN"/>
    <property type="match status" value="1"/>
</dbReference>
<dbReference type="SUPFAM" id="SSF46785">
    <property type="entry name" value="Winged helix' DNA-binding domain"/>
    <property type="match status" value="1"/>
</dbReference>
<dbReference type="InterPro" id="IPR023187">
    <property type="entry name" value="Tscrpt_reg_MarR-type_CS"/>
</dbReference>
<reference evidence="5 6" key="1">
    <citation type="submission" date="2021-01" db="EMBL/GenBank/DDBJ databases">
        <title>Sequencing the genomes of 1000 actinobacteria strains.</title>
        <authorList>
            <person name="Klenk H.-P."/>
        </authorList>
    </citation>
    <scope>NUCLEOTIDE SEQUENCE [LARGE SCALE GENOMIC DNA]</scope>
    <source>
        <strain evidence="5 6">DSM 18662</strain>
    </source>
</reference>
<dbReference type="InterPro" id="IPR036390">
    <property type="entry name" value="WH_DNA-bd_sf"/>
</dbReference>
<keyword evidence="6" id="KW-1185">Reference proteome</keyword>
<dbReference type="PANTHER" id="PTHR39515:SF2">
    <property type="entry name" value="HTH-TYPE TRANSCRIPTIONAL REGULATOR RV0880"/>
    <property type="match status" value="1"/>
</dbReference>
<dbReference type="RefSeq" id="WP_338041177.1">
    <property type="nucleotide sequence ID" value="NZ_BAAAQP010000011.1"/>
</dbReference>
<evidence type="ECO:0000256" key="2">
    <source>
        <dbReference type="ARBA" id="ARBA00023125"/>
    </source>
</evidence>
<dbReference type="InterPro" id="IPR052526">
    <property type="entry name" value="HTH-type_Bedaq_tolerance"/>
</dbReference>
<keyword evidence="1" id="KW-0805">Transcription regulation</keyword>
<dbReference type="PROSITE" id="PS01117">
    <property type="entry name" value="HTH_MARR_1"/>
    <property type="match status" value="1"/>
</dbReference>
<dbReference type="PRINTS" id="PR00598">
    <property type="entry name" value="HTHMARR"/>
</dbReference>
<dbReference type="Gene3D" id="1.10.10.10">
    <property type="entry name" value="Winged helix-like DNA-binding domain superfamily/Winged helix DNA-binding domain"/>
    <property type="match status" value="1"/>
</dbReference>
<sequence>MNTRDLRTNAGLASALRPSVQRLSRRLRQMRPAELDLNSNQISAMGVLYNNGDLLMGELAAHEKVKPPSMTRIVNGLEARGYVARQADPRDKRQCVVSITAAGREVILADRRRRETWLAQRIAELSPEEREILRQAVPILEKVNHA</sequence>
<proteinExistence type="predicted"/>
<accession>A0ABS2RGQ6</accession>
<gene>
    <name evidence="5" type="ORF">JOE57_001111</name>
</gene>
<name>A0ABS2RGQ6_9ACTN</name>
<keyword evidence="3" id="KW-0804">Transcription</keyword>
<evidence type="ECO:0000256" key="3">
    <source>
        <dbReference type="ARBA" id="ARBA00023163"/>
    </source>
</evidence>
<dbReference type="Proteomes" id="UP000704762">
    <property type="component" value="Unassembled WGS sequence"/>
</dbReference>
<dbReference type="SMART" id="SM00347">
    <property type="entry name" value="HTH_MARR"/>
    <property type="match status" value="1"/>
</dbReference>
<organism evidence="5 6">
    <name type="scientific">Microlunatus panaciterrae</name>
    <dbReference type="NCBI Taxonomy" id="400768"/>
    <lineage>
        <taxon>Bacteria</taxon>
        <taxon>Bacillati</taxon>
        <taxon>Actinomycetota</taxon>
        <taxon>Actinomycetes</taxon>
        <taxon>Propionibacteriales</taxon>
        <taxon>Propionibacteriaceae</taxon>
        <taxon>Microlunatus</taxon>
    </lineage>
</organism>
<feature type="domain" description="HTH marR-type" evidence="4">
    <location>
        <begin position="9"/>
        <end position="142"/>
    </location>
</feature>
<dbReference type="InterPro" id="IPR036388">
    <property type="entry name" value="WH-like_DNA-bd_sf"/>
</dbReference>
<comment type="caution">
    <text evidence="5">The sequence shown here is derived from an EMBL/GenBank/DDBJ whole genome shotgun (WGS) entry which is preliminary data.</text>
</comment>
<dbReference type="InterPro" id="IPR000835">
    <property type="entry name" value="HTH_MarR-typ"/>
</dbReference>
<dbReference type="EMBL" id="JAFBCF010000001">
    <property type="protein sequence ID" value="MBM7798190.1"/>
    <property type="molecule type" value="Genomic_DNA"/>
</dbReference>
<evidence type="ECO:0000313" key="6">
    <source>
        <dbReference type="Proteomes" id="UP000704762"/>
    </source>
</evidence>
<dbReference type="PROSITE" id="PS50995">
    <property type="entry name" value="HTH_MARR_2"/>
    <property type="match status" value="1"/>
</dbReference>
<evidence type="ECO:0000256" key="1">
    <source>
        <dbReference type="ARBA" id="ARBA00023015"/>
    </source>
</evidence>
<keyword evidence="2 5" id="KW-0238">DNA-binding</keyword>
<dbReference type="Pfam" id="PF12802">
    <property type="entry name" value="MarR_2"/>
    <property type="match status" value="1"/>
</dbReference>